<feature type="compositionally biased region" description="Polar residues" evidence="1">
    <location>
        <begin position="255"/>
        <end position="267"/>
    </location>
</feature>
<keyword evidence="3" id="KW-1185">Reference proteome</keyword>
<evidence type="ECO:0000256" key="1">
    <source>
        <dbReference type="SAM" id="MobiDB-lite"/>
    </source>
</evidence>
<proteinExistence type="predicted"/>
<feature type="region of interest" description="Disordered" evidence="1">
    <location>
        <begin position="255"/>
        <end position="311"/>
    </location>
</feature>
<dbReference type="Proteomes" id="UP000076925">
    <property type="component" value="Unassembled WGS sequence"/>
</dbReference>
<accession>A0A139WXV7</accession>
<dbReference type="AlphaFoldDB" id="A0A139WXV7"/>
<feature type="compositionally biased region" description="Polar residues" evidence="1">
    <location>
        <begin position="64"/>
        <end position="79"/>
    </location>
</feature>
<dbReference type="EMBL" id="ANNX02000047">
    <property type="protein sequence ID" value="KYC37279.1"/>
    <property type="molecule type" value="Genomic_DNA"/>
</dbReference>
<evidence type="ECO:0000313" key="2">
    <source>
        <dbReference type="EMBL" id="KYC37279.1"/>
    </source>
</evidence>
<feature type="compositionally biased region" description="Low complexity" evidence="1">
    <location>
        <begin position="149"/>
        <end position="163"/>
    </location>
</feature>
<feature type="region of interest" description="Disordered" evidence="1">
    <location>
        <begin position="59"/>
        <end position="80"/>
    </location>
</feature>
<organism evidence="2 3">
    <name type="scientific">Scytonema hofmannii PCC 7110</name>
    <dbReference type="NCBI Taxonomy" id="128403"/>
    <lineage>
        <taxon>Bacteria</taxon>
        <taxon>Bacillati</taxon>
        <taxon>Cyanobacteriota</taxon>
        <taxon>Cyanophyceae</taxon>
        <taxon>Nostocales</taxon>
        <taxon>Scytonemataceae</taxon>
        <taxon>Scytonema</taxon>
    </lineage>
</organism>
<dbReference type="RefSeq" id="WP_017747525.1">
    <property type="nucleotide sequence ID" value="NZ_KQ976354.1"/>
</dbReference>
<reference evidence="2 3" key="1">
    <citation type="journal article" date="2013" name="Genome Biol. Evol.">
        <title>Genomes of Stigonematalean cyanobacteria (subsection V) and the evolution of oxygenic photosynthesis from prokaryotes to plastids.</title>
        <authorList>
            <person name="Dagan T."/>
            <person name="Roettger M."/>
            <person name="Stucken K."/>
            <person name="Landan G."/>
            <person name="Koch R."/>
            <person name="Major P."/>
            <person name="Gould S.B."/>
            <person name="Goremykin V.V."/>
            <person name="Rippka R."/>
            <person name="Tandeau de Marsac N."/>
            <person name="Gugger M."/>
            <person name="Lockhart P.J."/>
            <person name="Allen J.F."/>
            <person name="Brune I."/>
            <person name="Maus I."/>
            <person name="Puhler A."/>
            <person name="Martin W.F."/>
        </authorList>
    </citation>
    <scope>NUCLEOTIDE SEQUENCE [LARGE SCALE GENOMIC DNA]</scope>
    <source>
        <strain evidence="2 3">PCC 7110</strain>
    </source>
</reference>
<protein>
    <submittedName>
        <fullName evidence="2">Uncharacterized protein</fullName>
    </submittedName>
</protein>
<sequence>MNDYLSNLVAKSTNMTDMVRPRLPSLFEPTGEVSELVVGQEFDREQMTVNSLVQETEVNEPPMQRTTALPSTHTKSRSTVAPVIASETKLSKAISPDPKLPQQNVTWSNQLREEQSLNPTWKQIPNHPHPSLSTPSVETTDLIPSINQPSVESSPISSKESPMPETPQPLSLAQSVVTNASFKLIPSEEIIATINEIQTPHLQKPAAKAPHSASILLNEKTVPVYTKKPTEPDVVPAPQTVVVSPHTPTVKLVEQESSQATPTQSAPTIHVSIGRIEVRATPTSTQPSTRSRPTPSVMSLEEYLRQRGGGK</sequence>
<name>A0A139WXV7_9CYAN</name>
<feature type="region of interest" description="Disordered" evidence="1">
    <location>
        <begin position="119"/>
        <end position="169"/>
    </location>
</feature>
<dbReference type="OrthoDB" id="513821at2"/>
<feature type="compositionally biased region" description="Low complexity" evidence="1">
    <location>
        <begin position="281"/>
        <end position="296"/>
    </location>
</feature>
<comment type="caution">
    <text evidence="2">The sequence shown here is derived from an EMBL/GenBank/DDBJ whole genome shotgun (WGS) entry which is preliminary data.</text>
</comment>
<gene>
    <name evidence="2" type="ORF">WA1_47550</name>
</gene>
<evidence type="ECO:0000313" key="3">
    <source>
        <dbReference type="Proteomes" id="UP000076925"/>
    </source>
</evidence>
<dbReference type="STRING" id="128403.WA1_47550"/>